<name>A0A3S3R1D1_9BACT</name>
<dbReference type="AlphaFoldDB" id="A0A3S3R1D1"/>
<evidence type="ECO:0000313" key="1">
    <source>
        <dbReference type="EMBL" id="RWX47807.1"/>
    </source>
</evidence>
<keyword evidence="2" id="KW-1185">Reference proteome</keyword>
<dbReference type="Proteomes" id="UP000287853">
    <property type="component" value="Unassembled WGS sequence"/>
</dbReference>
<sequence>MQGLGHHPARCNGFHAVAVRCPAINHGAIIGCPSGTGKTGRPGGTKRT</sequence>
<organism evidence="1 2">
    <name type="scientific">Candidatus Electrothrix aarhusensis</name>
    <dbReference type="NCBI Taxonomy" id="1859131"/>
    <lineage>
        <taxon>Bacteria</taxon>
        <taxon>Pseudomonadati</taxon>
        <taxon>Thermodesulfobacteriota</taxon>
        <taxon>Desulfobulbia</taxon>
        <taxon>Desulfobulbales</taxon>
        <taxon>Desulfobulbaceae</taxon>
        <taxon>Candidatus Electrothrix</taxon>
    </lineage>
</organism>
<accession>A0A3S3R1D1</accession>
<dbReference type="EMBL" id="MTKO01000022">
    <property type="protein sequence ID" value="RWX47807.1"/>
    <property type="molecule type" value="Genomic_DNA"/>
</dbReference>
<comment type="caution">
    <text evidence="1">The sequence shown here is derived from an EMBL/GenBank/DDBJ whole genome shotgun (WGS) entry which is preliminary data.</text>
</comment>
<reference evidence="1 2" key="1">
    <citation type="submission" date="2017-01" db="EMBL/GenBank/DDBJ databases">
        <title>The cable genome- insights into the physiology and evolution of filamentous bacteria capable of sulfide oxidation via long distance electron transfer.</title>
        <authorList>
            <person name="Schreiber L."/>
            <person name="Bjerg J.T."/>
            <person name="Boggild A."/>
            <person name="Van De Vossenberg J."/>
            <person name="Meysman F."/>
            <person name="Nielsen L.P."/>
            <person name="Schramm A."/>
            <person name="Kjeldsen K.U."/>
        </authorList>
    </citation>
    <scope>NUCLEOTIDE SEQUENCE [LARGE SCALE GENOMIC DNA]</scope>
    <source>
        <strain evidence="1">MCF</strain>
    </source>
</reference>
<protein>
    <submittedName>
        <fullName evidence="1">Uncharacterized protein</fullName>
    </submittedName>
</protein>
<proteinExistence type="predicted"/>
<evidence type="ECO:0000313" key="2">
    <source>
        <dbReference type="Proteomes" id="UP000287853"/>
    </source>
</evidence>
<gene>
    <name evidence="1" type="ORF">H206_05588</name>
</gene>